<gene>
    <name evidence="13" type="ORF">OXX778_LOCUS3112</name>
</gene>
<name>A0A813N745_9BILA</name>
<dbReference type="Gene3D" id="2.60.470.10">
    <property type="entry name" value="Acid-sensing ion channels like domains"/>
    <property type="match status" value="1"/>
</dbReference>
<dbReference type="GO" id="GO:0005886">
    <property type="term" value="C:plasma membrane"/>
    <property type="evidence" value="ECO:0007669"/>
    <property type="project" value="TreeGrafter"/>
</dbReference>
<evidence type="ECO:0000256" key="11">
    <source>
        <dbReference type="RuleBase" id="RU000679"/>
    </source>
</evidence>
<keyword evidence="4 11" id="KW-0812">Transmembrane</keyword>
<evidence type="ECO:0000256" key="6">
    <source>
        <dbReference type="ARBA" id="ARBA00023053"/>
    </source>
</evidence>
<evidence type="ECO:0000256" key="1">
    <source>
        <dbReference type="ARBA" id="ARBA00004141"/>
    </source>
</evidence>
<sequence>MESQTNISENEAKRKSKTNSSVVKESFINICSNTTAHALPNIFRTDVLLVRIFWFLILLGGIGASIYYTYISIYSFFQYPVSVNINRYDKSLEDFPAVTICNTNPFESSNPTVMEYLKKTLRKNGLDLDINPTEKAPAIYQVKQAAKVLKAAALADKKTGIMTNETSFSLDSMLISCYFDGEKCNSSDFYKFYTFEYGNCFTFNSYKTNIKTTSKYGQGNGLTMELFTGFPGRQDYYMERRGLYLIVHNNTYDPIVKYEGIRVPVGYSTDIGIRRTFYDRLSYPFSQCRDDSSPNSKDSEYFNKTTNVTKYSNKLCTEVCLQNMYIIPKCNCSDPEILLTDQNQVLCKTLNETICVENVRKNFDSSDVSTVCGEYCPIECERIEYDTDIFFSDYPTEYYYNIVSKQPNLIEKFSSFGNVSYERFKKSVLMVNVYYHSLSYTMIEESQAITYEDVLGVIGGQVGLFLGASFLTFFEPIEFVIEAIYKLRERKRNAVQEFK</sequence>
<comment type="similarity">
    <text evidence="11">Belongs to the amiloride-sensitive sodium channel (TC 1.A.6) family.</text>
</comment>
<proteinExistence type="inferred from homology"/>
<evidence type="ECO:0000256" key="9">
    <source>
        <dbReference type="ARBA" id="ARBA00023201"/>
    </source>
</evidence>
<dbReference type="OrthoDB" id="5874059at2759"/>
<evidence type="ECO:0000256" key="8">
    <source>
        <dbReference type="ARBA" id="ARBA00023136"/>
    </source>
</evidence>
<evidence type="ECO:0000256" key="3">
    <source>
        <dbReference type="ARBA" id="ARBA00022461"/>
    </source>
</evidence>
<evidence type="ECO:0000313" key="14">
    <source>
        <dbReference type="Proteomes" id="UP000663879"/>
    </source>
</evidence>
<keyword evidence="6" id="KW-0915">Sodium</keyword>
<dbReference type="EMBL" id="CAJNOC010000264">
    <property type="protein sequence ID" value="CAF0735708.1"/>
    <property type="molecule type" value="Genomic_DNA"/>
</dbReference>
<dbReference type="PANTHER" id="PTHR11690:SF248">
    <property type="entry name" value="PICKPOCKET 17, ISOFORM A"/>
    <property type="match status" value="1"/>
</dbReference>
<keyword evidence="9 11" id="KW-0739">Sodium transport</keyword>
<dbReference type="AlphaFoldDB" id="A0A813N745"/>
<keyword evidence="5 12" id="KW-1133">Transmembrane helix</keyword>
<evidence type="ECO:0000313" key="13">
    <source>
        <dbReference type="EMBL" id="CAF0735708.1"/>
    </source>
</evidence>
<comment type="subcellular location">
    <subcellularLocation>
        <location evidence="1">Membrane</location>
        <topology evidence="1">Multi-pass membrane protein</topology>
    </subcellularLocation>
</comment>
<dbReference type="Pfam" id="PF00858">
    <property type="entry name" value="ASC"/>
    <property type="match status" value="1"/>
</dbReference>
<keyword evidence="10 11" id="KW-0407">Ion channel</keyword>
<keyword evidence="3 11" id="KW-0894">Sodium channel</keyword>
<dbReference type="Gene3D" id="1.10.287.770">
    <property type="entry name" value="YojJ-like"/>
    <property type="match status" value="1"/>
</dbReference>
<comment type="caution">
    <text evidence="13">The sequence shown here is derived from an EMBL/GenBank/DDBJ whole genome shotgun (WGS) entry which is preliminary data.</text>
</comment>
<keyword evidence="8 12" id="KW-0472">Membrane</keyword>
<keyword evidence="2 11" id="KW-0813">Transport</keyword>
<evidence type="ECO:0000256" key="4">
    <source>
        <dbReference type="ARBA" id="ARBA00022692"/>
    </source>
</evidence>
<feature type="transmembrane region" description="Helical" evidence="12">
    <location>
        <begin position="52"/>
        <end position="77"/>
    </location>
</feature>
<accession>A0A813N745</accession>
<evidence type="ECO:0000256" key="12">
    <source>
        <dbReference type="SAM" id="Phobius"/>
    </source>
</evidence>
<organism evidence="13 14">
    <name type="scientific">Brachionus calyciflorus</name>
    <dbReference type="NCBI Taxonomy" id="104777"/>
    <lineage>
        <taxon>Eukaryota</taxon>
        <taxon>Metazoa</taxon>
        <taxon>Spiralia</taxon>
        <taxon>Gnathifera</taxon>
        <taxon>Rotifera</taxon>
        <taxon>Eurotatoria</taxon>
        <taxon>Monogononta</taxon>
        <taxon>Pseudotrocha</taxon>
        <taxon>Ploima</taxon>
        <taxon>Brachionidae</taxon>
        <taxon>Brachionus</taxon>
    </lineage>
</organism>
<dbReference type="GO" id="GO:0015280">
    <property type="term" value="F:ligand-gated sodium channel activity"/>
    <property type="evidence" value="ECO:0007669"/>
    <property type="project" value="TreeGrafter"/>
</dbReference>
<evidence type="ECO:0008006" key="15">
    <source>
        <dbReference type="Google" id="ProtNLM"/>
    </source>
</evidence>
<dbReference type="PANTHER" id="PTHR11690">
    <property type="entry name" value="AMILORIDE-SENSITIVE SODIUM CHANNEL-RELATED"/>
    <property type="match status" value="1"/>
</dbReference>
<dbReference type="PRINTS" id="PR01078">
    <property type="entry name" value="AMINACHANNEL"/>
</dbReference>
<evidence type="ECO:0000256" key="5">
    <source>
        <dbReference type="ARBA" id="ARBA00022989"/>
    </source>
</evidence>
<evidence type="ECO:0000256" key="7">
    <source>
        <dbReference type="ARBA" id="ARBA00023065"/>
    </source>
</evidence>
<reference evidence="13" key="1">
    <citation type="submission" date="2021-02" db="EMBL/GenBank/DDBJ databases">
        <authorList>
            <person name="Nowell W R."/>
        </authorList>
    </citation>
    <scope>NUCLEOTIDE SEQUENCE</scope>
    <source>
        <strain evidence="13">Ploen Becks lab</strain>
    </source>
</reference>
<evidence type="ECO:0000256" key="2">
    <source>
        <dbReference type="ARBA" id="ARBA00022448"/>
    </source>
</evidence>
<keyword evidence="7 11" id="KW-0406">Ion transport</keyword>
<dbReference type="Proteomes" id="UP000663879">
    <property type="component" value="Unassembled WGS sequence"/>
</dbReference>
<protein>
    <recommendedName>
        <fullName evidence="15">Acid-sensing ion channel 1</fullName>
    </recommendedName>
</protein>
<keyword evidence="14" id="KW-1185">Reference proteome</keyword>
<evidence type="ECO:0000256" key="10">
    <source>
        <dbReference type="ARBA" id="ARBA00023303"/>
    </source>
</evidence>
<dbReference type="InterPro" id="IPR001873">
    <property type="entry name" value="ENaC"/>
</dbReference>